<name>A0AAN9F0I6_CROPI</name>
<keyword evidence="1" id="KW-0812">Transmembrane</keyword>
<organism evidence="2 3">
    <name type="scientific">Crotalaria pallida</name>
    <name type="common">Smooth rattlebox</name>
    <name type="synonym">Crotalaria striata</name>
    <dbReference type="NCBI Taxonomy" id="3830"/>
    <lineage>
        <taxon>Eukaryota</taxon>
        <taxon>Viridiplantae</taxon>
        <taxon>Streptophyta</taxon>
        <taxon>Embryophyta</taxon>
        <taxon>Tracheophyta</taxon>
        <taxon>Spermatophyta</taxon>
        <taxon>Magnoliopsida</taxon>
        <taxon>eudicotyledons</taxon>
        <taxon>Gunneridae</taxon>
        <taxon>Pentapetalae</taxon>
        <taxon>rosids</taxon>
        <taxon>fabids</taxon>
        <taxon>Fabales</taxon>
        <taxon>Fabaceae</taxon>
        <taxon>Papilionoideae</taxon>
        <taxon>50 kb inversion clade</taxon>
        <taxon>genistoids sensu lato</taxon>
        <taxon>core genistoids</taxon>
        <taxon>Crotalarieae</taxon>
        <taxon>Crotalaria</taxon>
    </lineage>
</organism>
<evidence type="ECO:0000256" key="1">
    <source>
        <dbReference type="SAM" id="Phobius"/>
    </source>
</evidence>
<keyword evidence="1" id="KW-1133">Transmembrane helix</keyword>
<evidence type="ECO:0000313" key="2">
    <source>
        <dbReference type="EMBL" id="KAK7266374.1"/>
    </source>
</evidence>
<feature type="transmembrane region" description="Helical" evidence="1">
    <location>
        <begin position="6"/>
        <end position="24"/>
    </location>
</feature>
<keyword evidence="1" id="KW-0472">Membrane</keyword>
<keyword evidence="3" id="KW-1185">Reference proteome</keyword>
<gene>
    <name evidence="2" type="ORF">RIF29_19018</name>
</gene>
<comment type="caution">
    <text evidence="2">The sequence shown here is derived from an EMBL/GenBank/DDBJ whole genome shotgun (WGS) entry which is preliminary data.</text>
</comment>
<proteinExistence type="predicted"/>
<evidence type="ECO:0000313" key="3">
    <source>
        <dbReference type="Proteomes" id="UP001372338"/>
    </source>
</evidence>
<dbReference type="PANTHER" id="PTHR46741:SF2">
    <property type="entry name" value="RIBOSOMAL PROTEIN L34AE"/>
    <property type="match status" value="1"/>
</dbReference>
<evidence type="ECO:0008006" key="4">
    <source>
        <dbReference type="Google" id="ProtNLM"/>
    </source>
</evidence>
<dbReference type="AlphaFoldDB" id="A0AAN9F0I6"/>
<accession>A0AAN9F0I6</accession>
<reference evidence="2 3" key="1">
    <citation type="submission" date="2024-01" db="EMBL/GenBank/DDBJ databases">
        <title>The genomes of 5 underutilized Papilionoideae crops provide insights into root nodulation and disease resistanc.</title>
        <authorList>
            <person name="Yuan L."/>
        </authorList>
    </citation>
    <scope>NUCLEOTIDE SEQUENCE [LARGE SCALE GENOMIC DNA]</scope>
    <source>
        <strain evidence="2">ZHUSHIDOU_FW_LH</strain>
        <tissue evidence="2">Leaf</tissue>
    </source>
</reference>
<sequence length="741" mass="86829">MVLFYGYFWIFVSKLVQILFWVFTRIFTRCSSNLCHDISESNYDNSAALGESNDSTQQECSEIDPNGCEPVAQSKEDFCGTENLGVQEKETNELVFKFQYQTWNYREEFSGRDSEVYEFEDTGKASSKTLKYEFLSGKSFSHFLEEPEVSTFSVKELYVHSKDCIVEENDSNFLSEAMFMPERIIVDAEEKPKDVESIEKPEEEDDEVENLNNNVFVKETSAAGDFVSEDDFICSSIELDSISSIGEGFLSDTDFGTTIELNTLRNNEDVGLKEEDLEFGRVKILENFPDKDIDIDMIGELRKLEESRLQNSEVNNIEKLRENCFQHRHRINSKLEESVESSSIGLDRSDSNQFDTLWEHQYLIEELKMELKKVKATGLPTTFENNESPRIMKEFKPWKIEEQFHHGCTINELPKFYRSYRERMRKFDILNYQKMYALGYLQSKESLQSFSSGKNSSPAIKSFLPHSFSFRNCRRKKSESDPIKKFSKEFYSDLEMVYVGQLCLSWEFLRWEYEKALMLWESDKYGLQRYNEVAGEFQQFQVLLQRFIENEPFQGPRVENYARNRCVMCNLLQVPVIREDNANLNSKDNKKLTEKEVDKDAITSEKLVEILEESLRTIWRFISADKDASKGPREVEAELLDPADSELVVEIQAELQQKEKTLSEFLKSRSCILKKFQKHEEDETNHFLYFFAQVDMKLVWRVLNLSRISRDQLGWCSNKLNKINFVNRRIIIDPSLLLFPC</sequence>
<dbReference type="EMBL" id="JAYWIO010000004">
    <property type="protein sequence ID" value="KAK7266374.1"/>
    <property type="molecule type" value="Genomic_DNA"/>
</dbReference>
<dbReference type="Pfam" id="PF07891">
    <property type="entry name" value="DUF1666"/>
    <property type="match status" value="1"/>
</dbReference>
<dbReference type="Proteomes" id="UP001372338">
    <property type="component" value="Unassembled WGS sequence"/>
</dbReference>
<dbReference type="InterPro" id="IPR012870">
    <property type="entry name" value="DUF1666"/>
</dbReference>
<dbReference type="PANTHER" id="PTHR46741">
    <property type="entry name" value="OS09G0413600 PROTEIN"/>
    <property type="match status" value="1"/>
</dbReference>
<protein>
    <recommendedName>
        <fullName evidence="4">Ribosomal protein L34Ae</fullName>
    </recommendedName>
</protein>